<name>A0ABV3Q769_9BACL</name>
<comment type="caution">
    <text evidence="3">The sequence shown here is derived from an EMBL/GenBank/DDBJ whole genome shotgun (WGS) entry which is preliminary data.</text>
</comment>
<evidence type="ECO:0000256" key="2">
    <source>
        <dbReference type="ARBA" id="ARBA00023125"/>
    </source>
</evidence>
<accession>A0ABV3Q769</accession>
<proteinExistence type="predicted"/>
<keyword evidence="3" id="KW-0255">Endonuclease</keyword>
<evidence type="ECO:0000313" key="3">
    <source>
        <dbReference type="EMBL" id="MEW9503208.1"/>
    </source>
</evidence>
<dbReference type="Proteomes" id="UP001556040">
    <property type="component" value="Unassembled WGS sequence"/>
</dbReference>
<organism evidence="3 4">
    <name type="scientific">Jeotgalibacillus marinus</name>
    <dbReference type="NCBI Taxonomy" id="86667"/>
    <lineage>
        <taxon>Bacteria</taxon>
        <taxon>Bacillati</taxon>
        <taxon>Bacillota</taxon>
        <taxon>Bacilli</taxon>
        <taxon>Bacillales</taxon>
        <taxon>Caryophanaceae</taxon>
        <taxon>Jeotgalibacillus</taxon>
    </lineage>
</organism>
<dbReference type="SUPFAM" id="SSF116734">
    <property type="entry name" value="DNA methylase specificity domain"/>
    <property type="match status" value="1"/>
</dbReference>
<keyword evidence="2" id="KW-0238">DNA-binding</keyword>
<sequence>MTIINLQEIATVVQGTNFSRVETNKDHVDAKEVKLLTLREFNQTLGLPYRLGEDKKTSIWVQKDKLHKLTFTTEDRLVVHLLSQKAAVLPKQYEGLLIPSNFVVLDFHQPIDAKFMEWYFNEHPFIRRQLLLSTQGAIVSSLSIKMLREIEVSLPPVETQVLMGAITHTFKKKKTFIQERMNLEEQLIHHKIMEKMEEYL</sequence>
<gene>
    <name evidence="3" type="ORF">AB1471_15630</name>
</gene>
<dbReference type="InterPro" id="IPR044946">
    <property type="entry name" value="Restrct_endonuc_typeI_TRD_sf"/>
</dbReference>
<keyword evidence="3" id="KW-0378">Hydrolase</keyword>
<keyword evidence="4" id="KW-1185">Reference proteome</keyword>
<dbReference type="RefSeq" id="WP_367780697.1">
    <property type="nucleotide sequence ID" value="NZ_JBFMIA010000026.1"/>
</dbReference>
<evidence type="ECO:0000313" key="4">
    <source>
        <dbReference type="Proteomes" id="UP001556040"/>
    </source>
</evidence>
<dbReference type="Gene3D" id="3.90.220.20">
    <property type="entry name" value="DNA methylase specificity domains"/>
    <property type="match status" value="1"/>
</dbReference>
<dbReference type="GO" id="GO:0004519">
    <property type="term" value="F:endonuclease activity"/>
    <property type="evidence" value="ECO:0007669"/>
    <property type="project" value="UniProtKB-KW"/>
</dbReference>
<reference evidence="3 4" key="1">
    <citation type="journal article" date="1979" name="Int. J. Syst. Evol. Microbiol.">
        <title>Bacillus globisporus subsp. marinus subsp. nov.</title>
        <authorList>
            <person name="Liu H."/>
        </authorList>
    </citation>
    <scope>NUCLEOTIDE SEQUENCE [LARGE SCALE GENOMIC DNA]</scope>
    <source>
        <strain evidence="3 4">DSM 1297</strain>
    </source>
</reference>
<keyword evidence="1" id="KW-0680">Restriction system</keyword>
<protein>
    <submittedName>
        <fullName evidence="3">Restriction endonuclease subunit S</fullName>
    </submittedName>
</protein>
<evidence type="ECO:0000256" key="1">
    <source>
        <dbReference type="ARBA" id="ARBA00022747"/>
    </source>
</evidence>
<keyword evidence="3" id="KW-0540">Nuclease</keyword>
<dbReference type="EMBL" id="JBFMIA010000026">
    <property type="protein sequence ID" value="MEW9503208.1"/>
    <property type="molecule type" value="Genomic_DNA"/>
</dbReference>